<evidence type="ECO:0000256" key="1">
    <source>
        <dbReference type="SAM" id="Phobius"/>
    </source>
</evidence>
<dbReference type="OrthoDB" id="9855139at2"/>
<reference evidence="2 3" key="1">
    <citation type="submission" date="2016-10" db="EMBL/GenBank/DDBJ databases">
        <authorList>
            <person name="de Groot N.N."/>
        </authorList>
    </citation>
    <scope>NUCLEOTIDE SEQUENCE [LARGE SCALE GENOMIC DNA]</scope>
    <source>
        <strain evidence="2 3">CGMCC 1.3702</strain>
    </source>
</reference>
<keyword evidence="1" id="KW-1133">Transmembrane helix</keyword>
<protein>
    <recommendedName>
        <fullName evidence="4">Ion channel</fullName>
    </recommendedName>
</protein>
<feature type="transmembrane region" description="Helical" evidence="1">
    <location>
        <begin position="183"/>
        <end position="204"/>
    </location>
</feature>
<evidence type="ECO:0000313" key="3">
    <source>
        <dbReference type="Proteomes" id="UP000198642"/>
    </source>
</evidence>
<dbReference type="Gene3D" id="1.25.40.10">
    <property type="entry name" value="Tetratricopeptide repeat domain"/>
    <property type="match status" value="1"/>
</dbReference>
<name>A0A1I0X0F6_9BACI</name>
<dbReference type="InterPro" id="IPR011990">
    <property type="entry name" value="TPR-like_helical_dom_sf"/>
</dbReference>
<keyword evidence="1" id="KW-0812">Transmembrane</keyword>
<feature type="transmembrane region" description="Helical" evidence="1">
    <location>
        <begin position="225"/>
        <end position="243"/>
    </location>
</feature>
<dbReference type="AlphaFoldDB" id="A0A1I0X0F6"/>
<accession>A0A1I0X0F6</accession>
<dbReference type="Proteomes" id="UP000198642">
    <property type="component" value="Unassembled WGS sequence"/>
</dbReference>
<dbReference type="EMBL" id="FOJW01000004">
    <property type="protein sequence ID" value="SFA93858.1"/>
    <property type="molecule type" value="Genomic_DNA"/>
</dbReference>
<sequence length="282" mass="32567">MEDSKEKYEELKQKSITLKDTSSSLALEFYELSSSFEEMGNLYLAAESAKKAAAMQKEISTIDEEQIRMAAIYYEEASMKYHSINYYIDAAKCIQEAASIYSQLKDYKQTYKCYGLAKNYYGDAGDYDNCGIAYFYEMEFKKDYYFKLLVGTRQGVSKKQFKSIPKYLKYKLFKVTTNYGESIFRLVISSIVIILFFSLLYFLLQGVSLADKDNTNVFYEPPSFTFGYYLVCLKFSLSLFSGYSTTPYLLETMNFISSIEVILGNVILALFIAIVLRKVSRR</sequence>
<gene>
    <name evidence="2" type="ORF">SAMN04488072_10423</name>
</gene>
<proteinExistence type="predicted"/>
<dbReference type="SUPFAM" id="SSF48452">
    <property type="entry name" value="TPR-like"/>
    <property type="match status" value="1"/>
</dbReference>
<organism evidence="2 3">
    <name type="scientific">Lentibacillus halodurans</name>
    <dbReference type="NCBI Taxonomy" id="237679"/>
    <lineage>
        <taxon>Bacteria</taxon>
        <taxon>Bacillati</taxon>
        <taxon>Bacillota</taxon>
        <taxon>Bacilli</taxon>
        <taxon>Bacillales</taxon>
        <taxon>Bacillaceae</taxon>
        <taxon>Lentibacillus</taxon>
    </lineage>
</organism>
<evidence type="ECO:0000313" key="2">
    <source>
        <dbReference type="EMBL" id="SFA93858.1"/>
    </source>
</evidence>
<evidence type="ECO:0008006" key="4">
    <source>
        <dbReference type="Google" id="ProtNLM"/>
    </source>
</evidence>
<dbReference type="RefSeq" id="WP_090235057.1">
    <property type="nucleotide sequence ID" value="NZ_FOJW01000004.1"/>
</dbReference>
<feature type="transmembrane region" description="Helical" evidence="1">
    <location>
        <begin position="255"/>
        <end position="276"/>
    </location>
</feature>
<dbReference type="STRING" id="237679.SAMN04488072_10423"/>
<keyword evidence="3" id="KW-1185">Reference proteome</keyword>
<keyword evidence="1" id="KW-0472">Membrane</keyword>